<sequence length="124" mass="14219">MFKRILHDGKLCYGKHAMFHLENCNDRILSIEAIQTFISALVQEIDMVAFGECQCFRFGEGDEIGISGVQLIYTSSITIHTNDLHREGYLDVFSCKDFSEDQVTASINQFFSPERIECQTIIRE</sequence>
<keyword evidence="8" id="KW-0456">Lyase</keyword>
<keyword evidence="5" id="KW-0745">Spermidine biosynthesis</keyword>
<dbReference type="RefSeq" id="WP_268617887.1">
    <property type="nucleotide sequence ID" value="NZ_JAMDMX010000118.1"/>
</dbReference>
<keyword evidence="3" id="KW-0210">Decarboxylase</keyword>
<evidence type="ECO:0000256" key="4">
    <source>
        <dbReference type="ARBA" id="ARBA00022813"/>
    </source>
</evidence>
<protein>
    <submittedName>
        <fullName evidence="11">S-adenosylmethionine decarboxylase</fullName>
    </submittedName>
</protein>
<dbReference type="Gene3D" id="3.60.90.10">
    <property type="entry name" value="S-adenosylmethionine decarboxylase"/>
    <property type="match status" value="1"/>
</dbReference>
<evidence type="ECO:0000256" key="7">
    <source>
        <dbReference type="ARBA" id="ARBA00023145"/>
    </source>
</evidence>
<keyword evidence="12" id="KW-1185">Reference proteome</keyword>
<dbReference type="InterPro" id="IPR016067">
    <property type="entry name" value="S-AdoMet_deCO2ase_core"/>
</dbReference>
<reference evidence="11 12" key="1">
    <citation type="submission" date="2022-05" db="EMBL/GenBank/DDBJ databases">
        <title>Genome Sequencing of Bee-Associated Microbes.</title>
        <authorList>
            <person name="Dunlap C."/>
        </authorList>
    </citation>
    <scope>NUCLEOTIDE SEQUENCE [LARGE SCALE GENOMIC DNA]</scope>
    <source>
        <strain evidence="11 12">NRRL B-14421</strain>
    </source>
</reference>
<evidence type="ECO:0000256" key="6">
    <source>
        <dbReference type="ARBA" id="ARBA00023115"/>
    </source>
</evidence>
<keyword evidence="6" id="KW-0620">Polyamine biosynthesis</keyword>
<evidence type="ECO:0000313" key="11">
    <source>
        <dbReference type="EMBL" id="MCY9696952.1"/>
    </source>
</evidence>
<proteinExistence type="predicted"/>
<evidence type="ECO:0000313" key="12">
    <source>
        <dbReference type="Proteomes" id="UP001527099"/>
    </source>
</evidence>
<dbReference type="Proteomes" id="UP001527099">
    <property type="component" value="Unassembled WGS sequence"/>
</dbReference>
<keyword evidence="4" id="KW-0068">Autocatalytic cleavage</keyword>
<dbReference type="InterPro" id="IPR003826">
    <property type="entry name" value="AdoMetDC_fam_prok"/>
</dbReference>
<dbReference type="PANTHER" id="PTHR33866:SF2">
    <property type="entry name" value="S-ADENOSYLMETHIONINE DECARBOXYLASE PROENZYME"/>
    <property type="match status" value="1"/>
</dbReference>
<evidence type="ECO:0000256" key="9">
    <source>
        <dbReference type="ARBA" id="ARBA00023270"/>
    </source>
</evidence>
<dbReference type="Pfam" id="PF02675">
    <property type="entry name" value="AdoMet_dc"/>
    <property type="match status" value="1"/>
</dbReference>
<evidence type="ECO:0000256" key="8">
    <source>
        <dbReference type="ARBA" id="ARBA00023239"/>
    </source>
</evidence>
<name>A0ABT4GL75_9BACL</name>
<keyword evidence="9" id="KW-0704">Schiff base</keyword>
<keyword evidence="2" id="KW-0949">S-adenosyl-L-methionine</keyword>
<comment type="cofactor">
    <cofactor evidence="1">
        <name>pyruvate</name>
        <dbReference type="ChEBI" id="CHEBI:15361"/>
    </cofactor>
</comment>
<comment type="caution">
    <text evidence="11">The sequence shown here is derived from an EMBL/GenBank/DDBJ whole genome shotgun (WGS) entry which is preliminary data.</text>
</comment>
<evidence type="ECO:0000256" key="1">
    <source>
        <dbReference type="ARBA" id="ARBA00001928"/>
    </source>
</evidence>
<evidence type="ECO:0000256" key="5">
    <source>
        <dbReference type="ARBA" id="ARBA00023066"/>
    </source>
</evidence>
<dbReference type="EMBL" id="JAMDMX010000118">
    <property type="protein sequence ID" value="MCY9696952.1"/>
    <property type="molecule type" value="Genomic_DNA"/>
</dbReference>
<evidence type="ECO:0000256" key="10">
    <source>
        <dbReference type="ARBA" id="ARBA00023317"/>
    </source>
</evidence>
<gene>
    <name evidence="11" type="ORF">M5X19_29400</name>
</gene>
<organism evidence="11 12">
    <name type="scientific">Paenibacillus alginolyticus</name>
    <dbReference type="NCBI Taxonomy" id="59839"/>
    <lineage>
        <taxon>Bacteria</taxon>
        <taxon>Bacillati</taxon>
        <taxon>Bacillota</taxon>
        <taxon>Bacilli</taxon>
        <taxon>Bacillales</taxon>
        <taxon>Paenibacillaceae</taxon>
        <taxon>Paenibacillus</taxon>
    </lineage>
</organism>
<dbReference type="PANTHER" id="PTHR33866">
    <property type="entry name" value="S-ADENOSYLMETHIONINE DECARBOXYLASE PROENZYME"/>
    <property type="match status" value="1"/>
</dbReference>
<evidence type="ECO:0000256" key="3">
    <source>
        <dbReference type="ARBA" id="ARBA00022793"/>
    </source>
</evidence>
<dbReference type="SUPFAM" id="SSF56276">
    <property type="entry name" value="S-adenosylmethionine decarboxylase"/>
    <property type="match status" value="1"/>
</dbReference>
<evidence type="ECO:0000256" key="2">
    <source>
        <dbReference type="ARBA" id="ARBA00022691"/>
    </source>
</evidence>
<keyword evidence="10" id="KW-0670">Pyruvate</keyword>
<keyword evidence="7" id="KW-0865">Zymogen</keyword>
<accession>A0ABT4GL75</accession>